<feature type="transmembrane region" description="Helical" evidence="1">
    <location>
        <begin position="590"/>
        <end position="608"/>
    </location>
</feature>
<dbReference type="OrthoDB" id="3805529at2"/>
<evidence type="ECO:0000313" key="3">
    <source>
        <dbReference type="Proteomes" id="UP000005139"/>
    </source>
</evidence>
<dbReference type="AlphaFoldDB" id="A1HT07"/>
<proteinExistence type="predicted"/>
<name>A1HT07_9FIRM</name>
<dbReference type="EMBL" id="AAWL01000020">
    <property type="protein sequence ID" value="EAX46862.1"/>
    <property type="molecule type" value="Genomic_DNA"/>
</dbReference>
<dbReference type="eggNOG" id="ENOG502Z8QQ">
    <property type="taxonomic scope" value="Bacteria"/>
</dbReference>
<feature type="transmembrane region" description="Helical" evidence="1">
    <location>
        <begin position="491"/>
        <end position="510"/>
    </location>
</feature>
<feature type="transmembrane region" description="Helical" evidence="1">
    <location>
        <begin position="6"/>
        <end position="26"/>
    </location>
</feature>
<feature type="transmembrane region" description="Helical" evidence="1">
    <location>
        <begin position="530"/>
        <end position="555"/>
    </location>
</feature>
<keyword evidence="1" id="KW-1133">Transmembrane helix</keyword>
<organism evidence="2 3">
    <name type="scientific">Thermosinus carboxydivorans Nor1</name>
    <dbReference type="NCBI Taxonomy" id="401526"/>
    <lineage>
        <taxon>Bacteria</taxon>
        <taxon>Bacillati</taxon>
        <taxon>Bacillota</taxon>
        <taxon>Negativicutes</taxon>
        <taxon>Selenomonadales</taxon>
        <taxon>Sporomusaceae</taxon>
        <taxon>Thermosinus</taxon>
    </lineage>
</organism>
<keyword evidence="1" id="KW-0812">Transmembrane</keyword>
<feature type="transmembrane region" description="Helical" evidence="1">
    <location>
        <begin position="646"/>
        <end position="666"/>
    </location>
</feature>
<reference evidence="2 3" key="1">
    <citation type="submission" date="2007-01" db="EMBL/GenBank/DDBJ databases">
        <title>Annotation of the draft genome assembly of Thermosinus carboxydivorans Nor1.</title>
        <authorList>
            <consortium name="US DOE Joint Genome Institute (JGI-ORNL)"/>
            <person name="Larimer F."/>
            <person name="Land M."/>
            <person name="Hauser L."/>
        </authorList>
    </citation>
    <scope>NUCLEOTIDE SEQUENCE [LARGE SCALE GENOMIC DNA]</scope>
    <source>
        <strain evidence="2 3">Nor1</strain>
    </source>
</reference>
<feature type="transmembrane region" description="Helical" evidence="1">
    <location>
        <begin position="388"/>
        <end position="405"/>
    </location>
</feature>
<feature type="transmembrane region" description="Helical" evidence="1">
    <location>
        <begin position="417"/>
        <end position="434"/>
    </location>
</feature>
<dbReference type="Pfam" id="PF18949">
    <property type="entry name" value="DUF5693"/>
    <property type="match status" value="1"/>
</dbReference>
<evidence type="ECO:0000313" key="2">
    <source>
        <dbReference type="EMBL" id="EAX46862.1"/>
    </source>
</evidence>
<reference evidence="2 3" key="2">
    <citation type="submission" date="2007-01" db="EMBL/GenBank/DDBJ databases">
        <title>Sequencing of the draft genome and assembly of Thermosinus carboxydivorans Nor1.</title>
        <authorList>
            <consortium name="US DOE Joint Genome Institute (JGI-PGF)"/>
            <person name="Copeland A."/>
            <person name="Lucas S."/>
            <person name="Lapidus A."/>
            <person name="Barry K."/>
            <person name="Glavina del Rio T."/>
            <person name="Dalin E."/>
            <person name="Tice H."/>
            <person name="Bruce D."/>
            <person name="Pitluck S."/>
            <person name="Richardson P."/>
        </authorList>
    </citation>
    <scope>NUCLEOTIDE SEQUENCE [LARGE SCALE GENOMIC DNA]</scope>
    <source>
        <strain evidence="2 3">Nor1</strain>
    </source>
</reference>
<accession>A1HT07</accession>
<comment type="caution">
    <text evidence="2">The sequence shown here is derived from an EMBL/GenBank/DDBJ whole genome shotgun (WGS) entry which is preliminary data.</text>
</comment>
<feature type="transmembrane region" description="Helical" evidence="1">
    <location>
        <begin position="359"/>
        <end position="382"/>
    </location>
</feature>
<gene>
    <name evidence="2" type="ORF">TcarDRAFT_0550</name>
</gene>
<protein>
    <submittedName>
        <fullName evidence="2">Uncharacterized protein</fullName>
    </submittedName>
</protein>
<feature type="transmembrane region" description="Helical" evidence="1">
    <location>
        <begin position="454"/>
        <end position="479"/>
    </location>
</feature>
<keyword evidence="1" id="KW-0472">Membrane</keyword>
<sequence length="680" mass="74634">MATYRYNPVLLVLIVIGLAAALIVNWQRHGVEQANSRVEMVMDYEDIVELSQTEGVPLDVLMRQFKEAGVTTLAVYETTLEKLAKSGRLTALSGAQLADAQRAGYAVDSVLGGSNINTEALYVLGDGPVFEETWSDLIRRLGPERVILKDATPRRKVLEVLANPEKVMKWNLGLPTHELKAASGYGFNVIARPTNYTKVRPEDVEAVFARLQGIPNVTGIMFVGEEVLGYPDLLALTAQRMKEQGLTLAMIEHPLQLGFVRQEGLLPLATLLNYQAARVYVIPKDEQPKLKVLEAAHRWVVTDQERNIRINLLRKYDKAEPGQTVIETNLAYVAAVKQGLVAKGFTIGPAGTFAPYFPAAWLLALVVIGATAAGVLFLTLVYPFAPRYQYILLAFIAAVLVVPLLKGGGTLTRQAAALASAILMPVLAMTWQLDRWRRRPPTLPASLGRIIGDGAASLTLTVLLALTGGFYVGALLGDVRFLLEMEIYRGVKLTFVAPLVLITVVYLTRYDLFGGSEVRGLRDLWRQVTLLLNCPVKIKTLLVFGIAAVVLWVFVGRSGHTAGVPVPAIEIKLRTFLEQVMYARPREKEFMIGHPAFFLAVMALYHNWPRVLHYVLVVAATIAQGSLVETFAHLRTPVFMSLVRGLDGLAVGIVFGVLAVAGIYLLRCLLSALARRPVAK</sequence>
<dbReference type="Proteomes" id="UP000005139">
    <property type="component" value="Unassembled WGS sequence"/>
</dbReference>
<dbReference type="RefSeq" id="WP_007290161.1">
    <property type="nucleotide sequence ID" value="NZ_AAWL01000020.1"/>
</dbReference>
<keyword evidence="3" id="KW-1185">Reference proteome</keyword>
<feature type="transmembrane region" description="Helical" evidence="1">
    <location>
        <begin position="614"/>
        <end position="634"/>
    </location>
</feature>
<dbReference type="InterPro" id="IPR043748">
    <property type="entry name" value="DUF5693"/>
</dbReference>
<evidence type="ECO:0000256" key="1">
    <source>
        <dbReference type="SAM" id="Phobius"/>
    </source>
</evidence>